<dbReference type="Proteomes" id="UP000559027">
    <property type="component" value="Unassembled WGS sequence"/>
</dbReference>
<proteinExistence type="predicted"/>
<accession>A0A8H5CWE0</accession>
<protein>
    <recommendedName>
        <fullName evidence="2">Possible tRNA binding domain-containing protein</fullName>
    </recommendedName>
</protein>
<evidence type="ECO:0000256" key="1">
    <source>
        <dbReference type="SAM" id="MobiDB-lite"/>
    </source>
</evidence>
<feature type="domain" description="Possible tRNA binding" evidence="2">
    <location>
        <begin position="4"/>
        <end position="54"/>
    </location>
</feature>
<name>A0A8H5CWE0_9AGAR</name>
<evidence type="ECO:0000313" key="3">
    <source>
        <dbReference type="EMBL" id="KAF5348579.1"/>
    </source>
</evidence>
<evidence type="ECO:0000259" key="2">
    <source>
        <dbReference type="Pfam" id="PF13725"/>
    </source>
</evidence>
<feature type="region of interest" description="Disordered" evidence="1">
    <location>
        <begin position="75"/>
        <end position="132"/>
    </location>
</feature>
<keyword evidence="4" id="KW-1185">Reference proteome</keyword>
<evidence type="ECO:0000313" key="4">
    <source>
        <dbReference type="Proteomes" id="UP000559027"/>
    </source>
</evidence>
<comment type="caution">
    <text evidence="3">The sequence shown here is derived from an EMBL/GenBank/DDBJ whole genome shotgun (WGS) entry which is preliminary data.</text>
</comment>
<gene>
    <name evidence="3" type="ORF">D9756_009672</name>
</gene>
<dbReference type="Pfam" id="PF13725">
    <property type="entry name" value="tRNA_bind_2"/>
    <property type="match status" value="1"/>
</dbReference>
<reference evidence="3 4" key="1">
    <citation type="journal article" date="2020" name="ISME J.">
        <title>Uncovering the hidden diversity of litter-decomposition mechanisms in mushroom-forming fungi.</title>
        <authorList>
            <person name="Floudas D."/>
            <person name="Bentzer J."/>
            <person name="Ahren D."/>
            <person name="Johansson T."/>
            <person name="Persson P."/>
            <person name="Tunlid A."/>
        </authorList>
    </citation>
    <scope>NUCLEOTIDE SEQUENCE [LARGE SCALE GENOMIC DNA]</scope>
    <source>
        <strain evidence="3 4">CBS 146.42</strain>
    </source>
</reference>
<dbReference type="AlphaFoldDB" id="A0A8H5CWE0"/>
<dbReference type="InterPro" id="IPR027992">
    <property type="entry name" value="tRNA_bind_dom"/>
</dbReference>
<sequence>MRGEWKSVSAALEDELNEAGDEAAQVLKEKQREMIDALDLRKYAINDRTADWSAQITATRAGAGAGRSTVVSVKVWGEGSKKRKADTGEAGPTDAGTGESRKNRRTRVWRESRSQPSNGKAASDTPDSIARWNTGLDEDEAYLRKHLTSKKAAAT</sequence>
<organism evidence="3 4">
    <name type="scientific">Leucocoprinus leucothites</name>
    <dbReference type="NCBI Taxonomy" id="201217"/>
    <lineage>
        <taxon>Eukaryota</taxon>
        <taxon>Fungi</taxon>
        <taxon>Dikarya</taxon>
        <taxon>Basidiomycota</taxon>
        <taxon>Agaricomycotina</taxon>
        <taxon>Agaricomycetes</taxon>
        <taxon>Agaricomycetidae</taxon>
        <taxon>Agaricales</taxon>
        <taxon>Agaricineae</taxon>
        <taxon>Agaricaceae</taxon>
        <taxon>Leucocoprinus</taxon>
    </lineage>
</organism>
<dbReference type="EMBL" id="JAACJO010000019">
    <property type="protein sequence ID" value="KAF5348579.1"/>
    <property type="molecule type" value="Genomic_DNA"/>
</dbReference>
<dbReference type="OrthoDB" id="10067491at2759"/>